<dbReference type="STRING" id="43064.SAMN04488086_1213"/>
<reference evidence="2" key="1">
    <citation type="submission" date="2016-04" db="EMBL/GenBank/DDBJ databases">
        <authorList>
            <person name="Strepis N."/>
        </authorList>
    </citation>
    <scope>NUCLEOTIDE SEQUENCE [LARGE SCALE GENOMIC DNA]</scope>
</reference>
<dbReference type="AlphaFoldDB" id="A0A1W1IJN5"/>
<dbReference type="Proteomes" id="UP000195985">
    <property type="component" value="Unassembled WGS sequence"/>
</dbReference>
<dbReference type="EMBL" id="FWEY01000014">
    <property type="protein sequence ID" value="SLM53207.1"/>
    <property type="molecule type" value="Genomic_DNA"/>
</dbReference>
<gene>
    <name evidence="1" type="ORF">TPAS_2934</name>
</gene>
<protein>
    <submittedName>
        <fullName evidence="1">Uncharacterized protein</fullName>
    </submittedName>
</protein>
<name>A0A1W1IJN5_9LACT</name>
<evidence type="ECO:0000313" key="2">
    <source>
        <dbReference type="Proteomes" id="UP000195985"/>
    </source>
</evidence>
<accession>A0A1W1IJN5</accession>
<keyword evidence="2" id="KW-1185">Reference proteome</keyword>
<sequence length="156" mass="17434">MNVYHAARTAGWSRHWSFGISRPTFSRHIAWALTVRYSSLLVQSTQRAGVGCSVFSALRSVDTSHGRRLFGILPLLVQSTHRTGVDCSAFVAPRSVNIPRGHRLFIQRDVISATLTSSSLIFSLQNLIHAICIFCSTPICQTLCCQLFIWKKDLEV</sequence>
<organism evidence="1 2">
    <name type="scientific">Trichococcus pasteurii</name>
    <dbReference type="NCBI Taxonomy" id="43064"/>
    <lineage>
        <taxon>Bacteria</taxon>
        <taxon>Bacillati</taxon>
        <taxon>Bacillota</taxon>
        <taxon>Bacilli</taxon>
        <taxon>Lactobacillales</taxon>
        <taxon>Carnobacteriaceae</taxon>
        <taxon>Trichococcus</taxon>
    </lineage>
</organism>
<evidence type="ECO:0000313" key="1">
    <source>
        <dbReference type="EMBL" id="SLM53207.1"/>
    </source>
</evidence>
<proteinExistence type="predicted"/>